<evidence type="ECO:0000313" key="2">
    <source>
        <dbReference type="EMBL" id="KID82892.1"/>
    </source>
</evidence>
<evidence type="ECO:0000259" key="1">
    <source>
        <dbReference type="SMART" id="SM00754"/>
    </source>
</evidence>
<name>A0A0B4GT62_METGA</name>
<sequence>MKTSVLFTGYISIAAASPLLNINIGKQKSSEGLFQFTSTYSVKVGPRAVVDADNNPTGGLAGASGLFQYGINSYENIICYNLTLDGFRGEYQSPALTATHIHEAPVGKAGPPRIAFPNPQGPQGGRGNSVGCLRGPFLTGVRVEGKDTGEGFHVEQIERNPSAFFTDVHSSLAVPGAVRGQLDSRNKC</sequence>
<keyword evidence="3" id="KW-1185">Reference proteome</keyword>
<dbReference type="HOGENOM" id="CLU_063722_0_0_1"/>
<feature type="domain" description="CHRD" evidence="1">
    <location>
        <begin position="38"/>
        <end position="184"/>
    </location>
</feature>
<gene>
    <name evidence="2" type="ORF">MGU_09816</name>
</gene>
<reference evidence="2 3" key="1">
    <citation type="journal article" date="2014" name="Proc. Natl. Acad. Sci. U.S.A.">
        <title>Trajectory and genomic determinants of fungal-pathogen speciation and host adaptation.</title>
        <authorList>
            <person name="Hu X."/>
            <person name="Xiao G."/>
            <person name="Zheng P."/>
            <person name="Shang Y."/>
            <person name="Su Y."/>
            <person name="Zhang X."/>
            <person name="Liu X."/>
            <person name="Zhan S."/>
            <person name="St Leger R.J."/>
            <person name="Wang C."/>
        </authorList>
    </citation>
    <scope>NUCLEOTIDE SEQUENCE [LARGE SCALE GENOMIC DNA]</scope>
    <source>
        <strain evidence="2 3">ARSEF 977</strain>
    </source>
</reference>
<dbReference type="Pfam" id="PF07452">
    <property type="entry name" value="CHRD"/>
    <property type="match status" value="1"/>
</dbReference>
<evidence type="ECO:0000313" key="3">
    <source>
        <dbReference type="Proteomes" id="UP000031192"/>
    </source>
</evidence>
<dbReference type="OrthoDB" id="3554264at2759"/>
<organism evidence="2 3">
    <name type="scientific">Metarhizium guizhouense (strain ARSEF 977)</name>
    <dbReference type="NCBI Taxonomy" id="1276136"/>
    <lineage>
        <taxon>Eukaryota</taxon>
        <taxon>Fungi</taxon>
        <taxon>Dikarya</taxon>
        <taxon>Ascomycota</taxon>
        <taxon>Pezizomycotina</taxon>
        <taxon>Sordariomycetes</taxon>
        <taxon>Hypocreomycetidae</taxon>
        <taxon>Hypocreales</taxon>
        <taxon>Clavicipitaceae</taxon>
        <taxon>Metarhizium</taxon>
    </lineage>
</organism>
<protein>
    <submittedName>
        <fullName evidence="2">CHRD superfamily protein</fullName>
    </submittedName>
</protein>
<comment type="caution">
    <text evidence="2">The sequence shown here is derived from an EMBL/GenBank/DDBJ whole genome shotgun (WGS) entry which is preliminary data.</text>
</comment>
<dbReference type="Proteomes" id="UP000031192">
    <property type="component" value="Unassembled WGS sequence"/>
</dbReference>
<dbReference type="EMBL" id="AZNH01000072">
    <property type="protein sequence ID" value="KID82892.1"/>
    <property type="molecule type" value="Genomic_DNA"/>
</dbReference>
<proteinExistence type="predicted"/>
<accession>A0A0B4GT62</accession>
<dbReference type="SMART" id="SM00754">
    <property type="entry name" value="CHRD"/>
    <property type="match status" value="1"/>
</dbReference>
<dbReference type="AlphaFoldDB" id="A0A0B4GT62"/>
<dbReference type="InterPro" id="IPR010895">
    <property type="entry name" value="CHRD"/>
</dbReference>